<dbReference type="Gene3D" id="3.30.930.10">
    <property type="entry name" value="Bira Bifunctional Protein, Domain 2"/>
    <property type="match status" value="1"/>
</dbReference>
<reference evidence="8 9" key="1">
    <citation type="journal article" date="2021" name="Sci. Rep.">
        <title>The genome of the diatom Chaetoceros tenuissimus carries an ancient integrated fragment of an extant virus.</title>
        <authorList>
            <person name="Hongo Y."/>
            <person name="Kimura K."/>
            <person name="Takaki Y."/>
            <person name="Yoshida Y."/>
            <person name="Baba S."/>
            <person name="Kobayashi G."/>
            <person name="Nagasaki K."/>
            <person name="Hano T."/>
            <person name="Tomaru Y."/>
        </authorList>
    </citation>
    <scope>NUCLEOTIDE SEQUENCE [LARGE SCALE GENOMIC DNA]</scope>
    <source>
        <strain evidence="8 9">NIES-3715</strain>
    </source>
</reference>
<evidence type="ECO:0000313" key="9">
    <source>
        <dbReference type="Proteomes" id="UP001054902"/>
    </source>
</evidence>
<dbReference type="GO" id="GO:0006529">
    <property type="term" value="P:asparagine biosynthetic process"/>
    <property type="evidence" value="ECO:0007669"/>
    <property type="project" value="UniProtKB-KW"/>
</dbReference>
<evidence type="ECO:0000256" key="3">
    <source>
        <dbReference type="ARBA" id="ARBA00022605"/>
    </source>
</evidence>
<keyword evidence="3" id="KW-0028">Amino-acid biosynthesis</keyword>
<dbReference type="GO" id="GO:0004071">
    <property type="term" value="F:aspartate-ammonia ligase activity"/>
    <property type="evidence" value="ECO:0007669"/>
    <property type="project" value="InterPro"/>
</dbReference>
<organism evidence="8 9">
    <name type="scientific">Chaetoceros tenuissimus</name>
    <dbReference type="NCBI Taxonomy" id="426638"/>
    <lineage>
        <taxon>Eukaryota</taxon>
        <taxon>Sar</taxon>
        <taxon>Stramenopiles</taxon>
        <taxon>Ochrophyta</taxon>
        <taxon>Bacillariophyta</taxon>
        <taxon>Coscinodiscophyceae</taxon>
        <taxon>Chaetocerotophycidae</taxon>
        <taxon>Chaetocerotales</taxon>
        <taxon>Chaetocerotaceae</taxon>
        <taxon>Chaetoceros</taxon>
    </lineage>
</organism>
<evidence type="ECO:0000256" key="4">
    <source>
        <dbReference type="ARBA" id="ARBA00022741"/>
    </source>
</evidence>
<dbReference type="EMBL" id="BLLK01000051">
    <property type="protein sequence ID" value="GFH56299.1"/>
    <property type="molecule type" value="Genomic_DNA"/>
</dbReference>
<evidence type="ECO:0000256" key="5">
    <source>
        <dbReference type="ARBA" id="ARBA00022840"/>
    </source>
</evidence>
<name>A0AAD3HAT6_9STRA</name>
<evidence type="ECO:0000256" key="6">
    <source>
        <dbReference type="ARBA" id="ARBA00022888"/>
    </source>
</evidence>
<evidence type="ECO:0000259" key="7">
    <source>
        <dbReference type="PROSITE" id="PS50862"/>
    </source>
</evidence>
<dbReference type="PANTHER" id="PTHR30073:SF5">
    <property type="entry name" value="ASPARTATE--AMMONIA LIGASE"/>
    <property type="match status" value="1"/>
</dbReference>
<keyword evidence="6" id="KW-0061">Asparagine biosynthesis</keyword>
<feature type="domain" description="Aminoacyl-transfer RNA synthetases class-II family profile" evidence="7">
    <location>
        <begin position="153"/>
        <end position="385"/>
    </location>
</feature>
<protein>
    <submittedName>
        <fullName evidence="8">Aspartate--ammonia ligase</fullName>
    </submittedName>
</protein>
<dbReference type="AlphaFoldDB" id="A0AAD3HAT6"/>
<evidence type="ECO:0000313" key="8">
    <source>
        <dbReference type="EMBL" id="GFH56299.1"/>
    </source>
</evidence>
<dbReference type="Proteomes" id="UP001054902">
    <property type="component" value="Unassembled WGS sequence"/>
</dbReference>
<keyword evidence="1" id="KW-0963">Cytoplasm</keyword>
<keyword evidence="5" id="KW-0067">ATP-binding</keyword>
<keyword evidence="2 8" id="KW-0436">Ligase</keyword>
<accession>A0AAD3HAT6</accession>
<evidence type="ECO:0000256" key="2">
    <source>
        <dbReference type="ARBA" id="ARBA00022598"/>
    </source>
</evidence>
<sequence>MNKKNDNKNETYMPDSILPKEYNRIANSTHRLSRLDIQRAMTDIKRFVEARLESDLNLVKHAAPMAFQTGTGVNDELDGTESKSSVKFTVPNQDIARGIKMTKEQQAKLTSPYEMQCEVVQSLAKWKRIMLTRLGCEVGTGIYCDSTSIRKGYKGDVTHSVIADQWDFEVHITKEQRTVEQLKYFVKTIWKIVTDAEDMILQEYPEILLEGHPTASWRLPKEITFITSEELHAMFPDMDIHERENAAVINFGAIFIIGMGWPMKDGSAPEEVRSPGYDDWNLNGDVICYNPLTEYRHEISSMGIRVDKNSLIAQLEHRGVGHERNLDFMKAVINEDVVFSYGGGLGISRLLMLLLRTGHIGEVQVGLWHDAHYKQAKEVGVDLIPDRIVHLAQ</sequence>
<dbReference type="Pfam" id="PF03590">
    <property type="entry name" value="AsnA"/>
    <property type="match status" value="1"/>
</dbReference>
<keyword evidence="4" id="KW-0547">Nucleotide-binding</keyword>
<dbReference type="InterPro" id="IPR006195">
    <property type="entry name" value="aa-tRNA-synth_II"/>
</dbReference>
<dbReference type="SUPFAM" id="SSF55681">
    <property type="entry name" value="Class II aaRS and biotin synthetases"/>
    <property type="match status" value="1"/>
</dbReference>
<proteinExistence type="predicted"/>
<dbReference type="PANTHER" id="PTHR30073">
    <property type="entry name" value="ASPARTATE--AMMONIA LIGASE"/>
    <property type="match status" value="1"/>
</dbReference>
<keyword evidence="9" id="KW-1185">Reference proteome</keyword>
<evidence type="ECO:0000256" key="1">
    <source>
        <dbReference type="ARBA" id="ARBA00022490"/>
    </source>
</evidence>
<dbReference type="GO" id="GO:0005829">
    <property type="term" value="C:cytosol"/>
    <property type="evidence" value="ECO:0007669"/>
    <property type="project" value="TreeGrafter"/>
</dbReference>
<dbReference type="GO" id="GO:0005524">
    <property type="term" value="F:ATP binding"/>
    <property type="evidence" value="ECO:0007669"/>
    <property type="project" value="UniProtKB-KW"/>
</dbReference>
<gene>
    <name evidence="8" type="ORF">CTEN210_12775</name>
</gene>
<dbReference type="InterPro" id="IPR045864">
    <property type="entry name" value="aa-tRNA-synth_II/BPL/LPL"/>
</dbReference>
<dbReference type="InterPro" id="IPR004618">
    <property type="entry name" value="AsnA"/>
</dbReference>
<comment type="caution">
    <text evidence="8">The sequence shown here is derived from an EMBL/GenBank/DDBJ whole genome shotgun (WGS) entry which is preliminary data.</text>
</comment>
<dbReference type="PROSITE" id="PS50862">
    <property type="entry name" value="AA_TRNA_LIGASE_II"/>
    <property type="match status" value="1"/>
</dbReference>